<reference evidence="8 9" key="1">
    <citation type="submission" date="2020-08" db="EMBL/GenBank/DDBJ databases">
        <title>Genomic Encyclopedia of Type Strains, Phase IV (KMG-IV): sequencing the most valuable type-strain genomes for metagenomic binning, comparative biology and taxonomic classification.</title>
        <authorList>
            <person name="Goeker M."/>
        </authorList>
    </citation>
    <scope>NUCLEOTIDE SEQUENCE [LARGE SCALE GENOMIC DNA]</scope>
    <source>
        <strain evidence="8 9">DSM 11590</strain>
    </source>
</reference>
<dbReference type="EC" id="1.14.13.59" evidence="8"/>
<dbReference type="PANTHER" id="PTHR42802:SF1">
    <property type="entry name" value="L-ORNITHINE N(5)-MONOOXYGENASE"/>
    <property type="match status" value="1"/>
</dbReference>
<dbReference type="PANTHER" id="PTHR42802">
    <property type="entry name" value="MONOOXYGENASE"/>
    <property type="match status" value="1"/>
</dbReference>
<keyword evidence="9" id="KW-1185">Reference proteome</keyword>
<keyword evidence="6" id="KW-0521">NADP</keyword>
<sequence length="440" mass="48378">MSASSLLDLAGIGCGPFTLSVAAHLDRLPEVSAAFFDRRPAFSWHPGMMLPGVELQNSCLKDLVSAADPTNPWSFLSYLVSQKRFYAFLNCEFDAVYRKETAGYFKWVANGLPSLNFGHDVREVSFSDGAFTLRMTGPDGTDITRQSRNLSVGVGVTPWAPDCARRHLGPTCVHASQIAVTPEILSARRIAIIGGGQSGCEVFQALLNRDMTAEDEVVWISRRPTFEPIDASPFTNEYFSPTYSDLFHGLPAFRKGEKLEQQKLASDGASLSTLKAIYRRLYELKHLDGNPARLRLLPNRTLTAMDHGNGQYQLHTTNAFDGGSDVFTADVVILATGYHTAMPECLAPLSRRIRLTDSGQYCLNRDYSVDWDGPAANRLFALNASRHSHGIVDPQLSIAAWRSAEIVNALLGRNHFDLTLPPSMVEWASGHTAALRIAAE</sequence>
<dbReference type="GO" id="GO:0047091">
    <property type="term" value="F:L-lysine 6-monooxygenase (NADPH) activity"/>
    <property type="evidence" value="ECO:0007669"/>
    <property type="project" value="UniProtKB-EC"/>
</dbReference>
<comment type="similarity">
    <text evidence="3">Belongs to the lysine N(6)-hydroxylase/L-ornithine N(5)-oxygenase family.</text>
</comment>
<gene>
    <name evidence="8" type="ORF">FHS48_003851</name>
</gene>
<dbReference type="InterPro" id="IPR036188">
    <property type="entry name" value="FAD/NAD-bd_sf"/>
</dbReference>
<evidence type="ECO:0000256" key="1">
    <source>
        <dbReference type="ARBA" id="ARBA00001974"/>
    </source>
</evidence>
<dbReference type="Proteomes" id="UP000544872">
    <property type="component" value="Unassembled WGS sequence"/>
</dbReference>
<proteinExistence type="inferred from homology"/>
<protein>
    <submittedName>
        <fullName evidence="8">Lysine N6-hydroxylase</fullName>
        <ecNumber evidence="8">1.14.13.59</ecNumber>
    </submittedName>
</protein>
<dbReference type="SUPFAM" id="SSF51905">
    <property type="entry name" value="FAD/NAD(P)-binding domain"/>
    <property type="match status" value="1"/>
</dbReference>
<comment type="pathway">
    <text evidence="2">Siderophore biosynthesis.</text>
</comment>
<comment type="cofactor">
    <cofactor evidence="1">
        <name>FAD</name>
        <dbReference type="ChEBI" id="CHEBI:57692"/>
    </cofactor>
</comment>
<evidence type="ECO:0000313" key="9">
    <source>
        <dbReference type="Proteomes" id="UP000544872"/>
    </source>
</evidence>
<evidence type="ECO:0000256" key="7">
    <source>
        <dbReference type="ARBA" id="ARBA00023002"/>
    </source>
</evidence>
<name>A0A7W9ZKX3_NOVIT</name>
<accession>A0A7W9ZKX3</accession>
<dbReference type="EMBL" id="JACIIX010000023">
    <property type="protein sequence ID" value="MBB6212397.1"/>
    <property type="molecule type" value="Genomic_DNA"/>
</dbReference>
<keyword evidence="4" id="KW-0285">Flavoprotein</keyword>
<evidence type="ECO:0000256" key="3">
    <source>
        <dbReference type="ARBA" id="ARBA00007588"/>
    </source>
</evidence>
<dbReference type="AlphaFoldDB" id="A0A7W9ZKX3"/>
<keyword evidence="7 8" id="KW-0560">Oxidoreductase</keyword>
<evidence type="ECO:0000256" key="2">
    <source>
        <dbReference type="ARBA" id="ARBA00004924"/>
    </source>
</evidence>
<dbReference type="InterPro" id="IPR025700">
    <property type="entry name" value="Lys/Orn_oxygenase"/>
</dbReference>
<dbReference type="Pfam" id="PF13434">
    <property type="entry name" value="Lys_Orn_oxgnase"/>
    <property type="match status" value="1"/>
</dbReference>
<evidence type="ECO:0000313" key="8">
    <source>
        <dbReference type="EMBL" id="MBB6212397.1"/>
    </source>
</evidence>
<evidence type="ECO:0000256" key="5">
    <source>
        <dbReference type="ARBA" id="ARBA00022827"/>
    </source>
</evidence>
<dbReference type="RefSeq" id="WP_184266325.1">
    <property type="nucleotide sequence ID" value="NZ_JACIIX010000023.1"/>
</dbReference>
<evidence type="ECO:0000256" key="6">
    <source>
        <dbReference type="ARBA" id="ARBA00022857"/>
    </source>
</evidence>
<organism evidence="8 9">
    <name type="scientific">Novispirillum itersonii</name>
    <name type="common">Aquaspirillum itersonii</name>
    <dbReference type="NCBI Taxonomy" id="189"/>
    <lineage>
        <taxon>Bacteria</taxon>
        <taxon>Pseudomonadati</taxon>
        <taxon>Pseudomonadota</taxon>
        <taxon>Alphaproteobacteria</taxon>
        <taxon>Rhodospirillales</taxon>
        <taxon>Novispirillaceae</taxon>
        <taxon>Novispirillum</taxon>
    </lineage>
</organism>
<keyword evidence="5" id="KW-0274">FAD</keyword>
<dbReference type="Gene3D" id="3.50.50.60">
    <property type="entry name" value="FAD/NAD(P)-binding domain"/>
    <property type="match status" value="1"/>
</dbReference>
<evidence type="ECO:0000256" key="4">
    <source>
        <dbReference type="ARBA" id="ARBA00022630"/>
    </source>
</evidence>
<comment type="caution">
    <text evidence="8">The sequence shown here is derived from an EMBL/GenBank/DDBJ whole genome shotgun (WGS) entry which is preliminary data.</text>
</comment>